<dbReference type="FunFam" id="2.60.40.1700:FF:000001">
    <property type="entry name" value="Protein-arginine deiminase type-2"/>
    <property type="match status" value="1"/>
</dbReference>
<dbReference type="PANTHER" id="PTHR10837">
    <property type="entry name" value="PEPTIDYLARGININE DEIMINASE"/>
    <property type="match status" value="1"/>
</dbReference>
<dbReference type="InterPro" id="IPR013732">
    <property type="entry name" value="PAD_N"/>
</dbReference>
<feature type="domain" description="Protein-arginine deiminase (PAD) N-terminal" evidence="5">
    <location>
        <begin position="1"/>
        <end position="96"/>
    </location>
</feature>
<dbReference type="OrthoDB" id="5102063at2759"/>
<evidence type="ECO:0000256" key="1">
    <source>
        <dbReference type="ARBA" id="ARBA00004496"/>
    </source>
</evidence>
<reference evidence="8" key="1">
    <citation type="submission" date="2025-08" db="UniProtKB">
        <authorList>
            <consortium name="RefSeq"/>
        </authorList>
    </citation>
    <scope>IDENTIFICATION</scope>
</reference>
<dbReference type="GeneID" id="106548302"/>
<sequence length="337" mass="37228">CVLGTRLSVDVFGAAPPEAVNFSVKHSQDVSVEVISHDQSDLAPANGTKQWPLDPATFLQIQMAQPSVETNDSKVTVGYYGENGEHPINQAGIFLTGIGISLDVDADHDGVVEKNNPKKATWTWGPDGQGAILLVNCDKDNPFSSTEDCQDEKIFSKEDLEDMSRMILRTQGPDRLLAGYEMVLHIPISDSDKVGVFYLQNPFFGQRYIHILGRRKLSHVVKYTGGSAELEFFVEGLEFPDESFDGLVTIHVSLLEPMAEVNMIVLSRDLGIPKPFGPIIEGECCLEQNVSSMLEPLGLACSFIDDISSYHKQLGEVHCGTNVQRKPFTFQWWKAVP</sequence>
<keyword evidence="3" id="KW-0963">Cytoplasm</keyword>
<dbReference type="Pfam" id="PF08526">
    <property type="entry name" value="PAD_N"/>
    <property type="match status" value="1"/>
</dbReference>
<comment type="similarity">
    <text evidence="2">Belongs to the protein arginine deiminase family.</text>
</comment>
<dbReference type="KEGG" id="tsr:106548302"/>
<evidence type="ECO:0000259" key="6">
    <source>
        <dbReference type="Pfam" id="PF08527"/>
    </source>
</evidence>
<dbReference type="PANTHER" id="PTHR10837:SF12">
    <property type="entry name" value="PROTEIN-ARGININE DEIMINASE TYPE-2"/>
    <property type="match status" value="1"/>
</dbReference>
<dbReference type="SUPFAM" id="SSF110083">
    <property type="entry name" value="Peptidylarginine deiminase Pad4, middle domain"/>
    <property type="match status" value="1"/>
</dbReference>
<dbReference type="GO" id="GO:0005509">
    <property type="term" value="F:calcium ion binding"/>
    <property type="evidence" value="ECO:0007669"/>
    <property type="project" value="InterPro"/>
</dbReference>
<dbReference type="AlphaFoldDB" id="A0A6I9Y324"/>
<organism evidence="7 8">
    <name type="scientific">Thamnophis sirtalis</name>
    <dbReference type="NCBI Taxonomy" id="35019"/>
    <lineage>
        <taxon>Eukaryota</taxon>
        <taxon>Metazoa</taxon>
        <taxon>Chordata</taxon>
        <taxon>Craniata</taxon>
        <taxon>Vertebrata</taxon>
        <taxon>Euteleostomi</taxon>
        <taxon>Lepidosauria</taxon>
        <taxon>Squamata</taxon>
        <taxon>Bifurcata</taxon>
        <taxon>Unidentata</taxon>
        <taxon>Episquamata</taxon>
        <taxon>Toxicofera</taxon>
        <taxon>Serpentes</taxon>
        <taxon>Colubroidea</taxon>
        <taxon>Colubridae</taxon>
        <taxon>Natricinae</taxon>
        <taxon>Thamnophis</taxon>
    </lineage>
</organism>
<dbReference type="SUPFAM" id="SSF49503">
    <property type="entry name" value="Cupredoxins"/>
    <property type="match status" value="1"/>
</dbReference>
<dbReference type="Gene3D" id="2.60.40.1860">
    <property type="entry name" value="Protein-arginine deiminase, N-terminal domain"/>
    <property type="match status" value="1"/>
</dbReference>
<proteinExistence type="inferred from homology"/>
<dbReference type="InterPro" id="IPR004303">
    <property type="entry name" value="PAD"/>
</dbReference>
<evidence type="ECO:0000256" key="3">
    <source>
        <dbReference type="ARBA" id="ARBA00022490"/>
    </source>
</evidence>
<evidence type="ECO:0000313" key="7">
    <source>
        <dbReference type="Proteomes" id="UP000504617"/>
    </source>
</evidence>
<dbReference type="Gene3D" id="2.60.40.1700">
    <property type="entry name" value="Protein-arginine deiminase, central domain"/>
    <property type="match status" value="1"/>
</dbReference>
<dbReference type="InterPro" id="IPR008972">
    <property type="entry name" value="Cupredoxin"/>
</dbReference>
<evidence type="ECO:0000313" key="8">
    <source>
        <dbReference type="RefSeq" id="XP_013921121.1"/>
    </source>
</evidence>
<feature type="non-terminal residue" evidence="8">
    <location>
        <position position="1"/>
    </location>
</feature>
<evidence type="ECO:0000259" key="5">
    <source>
        <dbReference type="Pfam" id="PF08526"/>
    </source>
</evidence>
<dbReference type="GO" id="GO:0005634">
    <property type="term" value="C:nucleus"/>
    <property type="evidence" value="ECO:0007669"/>
    <property type="project" value="TreeGrafter"/>
</dbReference>
<dbReference type="RefSeq" id="XP_013921121.1">
    <property type="nucleotide sequence ID" value="XM_014065646.1"/>
</dbReference>
<protein>
    <submittedName>
        <fullName evidence="8">Protein-arginine deiminase type-2-like</fullName>
    </submittedName>
</protein>
<dbReference type="InterPro" id="IPR036556">
    <property type="entry name" value="PAD_central_sf"/>
</dbReference>
<dbReference type="Proteomes" id="UP000504617">
    <property type="component" value="Unplaced"/>
</dbReference>
<gene>
    <name evidence="8" type="primary">LOC106548302</name>
</gene>
<feature type="domain" description="Protein-arginine deiminase C-terminal" evidence="4">
    <location>
        <begin position="260"/>
        <end position="334"/>
    </location>
</feature>
<dbReference type="SUPFAM" id="SSF55909">
    <property type="entry name" value="Pentein"/>
    <property type="match status" value="1"/>
</dbReference>
<comment type="subcellular location">
    <subcellularLocation>
        <location evidence="1">Cytoplasm</location>
    </subcellularLocation>
</comment>
<dbReference type="InterPro" id="IPR038685">
    <property type="entry name" value="PAD_N_sf"/>
</dbReference>
<dbReference type="Pfam" id="PF08527">
    <property type="entry name" value="PAD_M"/>
    <property type="match status" value="1"/>
</dbReference>
<evidence type="ECO:0000256" key="2">
    <source>
        <dbReference type="ARBA" id="ARBA00008166"/>
    </source>
</evidence>
<dbReference type="Pfam" id="PF03068">
    <property type="entry name" value="PAD"/>
    <property type="match status" value="1"/>
</dbReference>
<dbReference type="InterPro" id="IPR013530">
    <property type="entry name" value="PAD_C"/>
</dbReference>
<feature type="domain" description="Protein-arginine deiminase (PAD) central" evidence="6">
    <location>
        <begin position="98"/>
        <end position="256"/>
    </location>
</feature>
<dbReference type="GO" id="GO:0005737">
    <property type="term" value="C:cytoplasm"/>
    <property type="evidence" value="ECO:0007669"/>
    <property type="project" value="UniProtKB-SubCell"/>
</dbReference>
<evidence type="ECO:0000259" key="4">
    <source>
        <dbReference type="Pfam" id="PF03068"/>
    </source>
</evidence>
<keyword evidence="7" id="KW-1185">Reference proteome</keyword>
<dbReference type="GO" id="GO:0140794">
    <property type="term" value="F:histone arginine deiminase activity"/>
    <property type="evidence" value="ECO:0007669"/>
    <property type="project" value="TreeGrafter"/>
</dbReference>
<accession>A0A6I9Y324</accession>
<name>A0A6I9Y324_9SAUR</name>
<dbReference type="InterPro" id="IPR013733">
    <property type="entry name" value="Prot_Arg_deaminase_cen_dom"/>
</dbReference>